<dbReference type="PANTHER" id="PTHR30290">
    <property type="entry name" value="PERIPLASMIC BINDING COMPONENT OF ABC TRANSPORTER"/>
    <property type="match status" value="1"/>
</dbReference>
<proteinExistence type="predicted"/>
<feature type="domain" description="Solute-binding protein family 5" evidence="2">
    <location>
        <begin position="134"/>
        <end position="518"/>
    </location>
</feature>
<dbReference type="AlphaFoldDB" id="M2AXG3"/>
<sequence>MKRFVKIGTILVALAIVLSSCSKEGDLAKLGPSARYEHLIAEEAKKLPDFSVKVIEDKNLKVEGLPEEVVWLTANMPDFGSPQTKKGGTLHLNESQFAENYRFIGPQGNHSQRDYMFSSSALMWGSDETKEWYPVFCSHWAFGADNQTVYYKLREEIKWSDGTPCTADDYVWAWQMWNDPLLDAPFYNKYGAKFEVKKINDYCVAIKWLESDKLTKYELIDNTNFVAYNKKFFNNGQLYKNWHVDFNWKYSPTTRPYVLDEEKTVKGELLVFKRVKDWWGDSLPYFKNMANFDYIEIKTITGGSDVEKEYFYKGELDLFSLTRAKEWNDAATQPNITNGYIDRWIGNFTPTQGTQGWFMNVTSDFFKDKRVRTAMYYAFDIQGMIDNILQGEYKRYHNIGIGQEWAGYNFNDNTIRKPDFDPVKAGELLAEAGYDKLGSDGIRVNKEGKRASFELLYGGATSNEQFAYLKEQAKKAGVEIVLNLMEQGWIPKVFAKDYDMVSLRWSYNYQPRQWQYYSKENAEKADTNNIWGYWSDEMEALLAIESDDSVPISEKAENNKKIERLVHEEALVIPNYYTDFYRTAAWKWIKFPSWGNMRFVKGLIGEEFYSYAWFDADVKEEVEKARAEGKSFEPKIWKPSTRYVE</sequence>
<evidence type="ECO:0000256" key="1">
    <source>
        <dbReference type="ARBA" id="ARBA00022729"/>
    </source>
</evidence>
<dbReference type="Gene3D" id="3.10.105.10">
    <property type="entry name" value="Dipeptide-binding Protein, Domain 3"/>
    <property type="match status" value="1"/>
</dbReference>
<dbReference type="GO" id="GO:1904680">
    <property type="term" value="F:peptide transmembrane transporter activity"/>
    <property type="evidence" value="ECO:0007669"/>
    <property type="project" value="TreeGrafter"/>
</dbReference>
<keyword evidence="1" id="KW-0732">Signal</keyword>
<dbReference type="CDD" id="cd08497">
    <property type="entry name" value="MbnE-like"/>
    <property type="match status" value="1"/>
</dbReference>
<dbReference type="SUPFAM" id="SSF53850">
    <property type="entry name" value="Periplasmic binding protein-like II"/>
    <property type="match status" value="1"/>
</dbReference>
<dbReference type="GO" id="GO:0042884">
    <property type="term" value="P:microcin transport"/>
    <property type="evidence" value="ECO:0007669"/>
    <property type="project" value="TreeGrafter"/>
</dbReference>
<dbReference type="Gene3D" id="3.40.190.10">
    <property type="entry name" value="Periplasmic binding protein-like II"/>
    <property type="match status" value="1"/>
</dbReference>
<dbReference type="PATRIC" id="fig|999431.4.peg.2536"/>
<dbReference type="HOGENOM" id="CLU_026689_0_0_12"/>
<dbReference type="InterPro" id="IPR039424">
    <property type="entry name" value="SBP_5"/>
</dbReference>
<dbReference type="PANTHER" id="PTHR30290:SF64">
    <property type="entry name" value="ABC TRANSPORTER PERIPLASMIC BINDING PROTEIN"/>
    <property type="match status" value="1"/>
</dbReference>
<organism evidence="3">
    <name type="scientific">Treponema denticola H1-T</name>
    <dbReference type="NCBI Taxonomy" id="999431"/>
    <lineage>
        <taxon>Bacteria</taxon>
        <taxon>Pseudomonadati</taxon>
        <taxon>Spirochaetota</taxon>
        <taxon>Spirochaetia</taxon>
        <taxon>Spirochaetales</taxon>
        <taxon>Treponemataceae</taxon>
        <taxon>Treponema</taxon>
    </lineage>
</organism>
<dbReference type="InterPro" id="IPR000914">
    <property type="entry name" value="SBP_5_dom"/>
</dbReference>
<evidence type="ECO:0000259" key="2">
    <source>
        <dbReference type="Pfam" id="PF00496"/>
    </source>
</evidence>
<dbReference type="Proteomes" id="UP000011708">
    <property type="component" value="Chromosome"/>
</dbReference>
<protein>
    <recommendedName>
        <fullName evidence="2">Solute-binding protein family 5 domain-containing protein</fullName>
    </recommendedName>
</protein>
<dbReference type="GO" id="GO:0015833">
    <property type="term" value="P:peptide transport"/>
    <property type="evidence" value="ECO:0007669"/>
    <property type="project" value="TreeGrafter"/>
</dbReference>
<dbReference type="PROSITE" id="PS51257">
    <property type="entry name" value="PROKAR_LIPOPROTEIN"/>
    <property type="match status" value="1"/>
</dbReference>
<dbReference type="Pfam" id="PF00496">
    <property type="entry name" value="SBP_bac_5"/>
    <property type="match status" value="1"/>
</dbReference>
<reference evidence="3" key="1">
    <citation type="submission" date="2012-01" db="EMBL/GenBank/DDBJ databases">
        <title>The Genome Sequence of Treponema denticola H1-T.</title>
        <authorList>
            <consortium name="The Broad Institute Genome Sequencing Platform"/>
            <person name="Earl A."/>
            <person name="Ward D."/>
            <person name="Feldgarden M."/>
            <person name="Gevers D."/>
            <person name="Blanton J.M."/>
            <person name="Fenno C.J."/>
            <person name="Baranova O.V."/>
            <person name="Mathney J."/>
            <person name="Dewhirst F.E."/>
            <person name="Izard J."/>
            <person name="Young S.K."/>
            <person name="Zeng Q."/>
            <person name="Gargeya S."/>
            <person name="Fitzgerald M."/>
            <person name="Haas B."/>
            <person name="Abouelleil A."/>
            <person name="Alvarado L."/>
            <person name="Arachchi H.M."/>
            <person name="Berlin A."/>
            <person name="Chapman S.B."/>
            <person name="Gearin G."/>
            <person name="Goldberg J."/>
            <person name="Griggs A."/>
            <person name="Gujja S."/>
            <person name="Hansen M."/>
            <person name="Heiman D."/>
            <person name="Howarth C."/>
            <person name="Larimer J."/>
            <person name="Lui A."/>
            <person name="MacDonald P.J.P."/>
            <person name="McCowen C."/>
            <person name="Montmayeur A."/>
            <person name="Murphy C."/>
            <person name="Neiman D."/>
            <person name="Pearson M."/>
            <person name="Priest M."/>
            <person name="Roberts A."/>
            <person name="Saif S."/>
            <person name="Shea T."/>
            <person name="Sisk P."/>
            <person name="Stolte C."/>
            <person name="Sykes S."/>
            <person name="Wortman J."/>
            <person name="Nusbaum C."/>
            <person name="Birren B."/>
        </authorList>
    </citation>
    <scope>NUCLEOTIDE SEQUENCE [LARGE SCALE GENOMIC DNA]</scope>
    <source>
        <strain evidence="3">H1-T</strain>
    </source>
</reference>
<name>M2AXG3_TREDN</name>
<comment type="caution">
    <text evidence="3">The sequence shown here is derived from an EMBL/GenBank/DDBJ whole genome shotgun (WGS) entry which is preliminary data.</text>
</comment>
<dbReference type="EMBL" id="AGDW01000025">
    <property type="protein sequence ID" value="EMB28021.1"/>
    <property type="molecule type" value="Genomic_DNA"/>
</dbReference>
<dbReference type="GO" id="GO:0030288">
    <property type="term" value="C:outer membrane-bounded periplasmic space"/>
    <property type="evidence" value="ECO:0007669"/>
    <property type="project" value="TreeGrafter"/>
</dbReference>
<gene>
    <name evidence="3" type="ORF">HMPREF9725_02451</name>
</gene>
<dbReference type="RefSeq" id="WP_002689664.1">
    <property type="nucleotide sequence ID" value="NZ_CM001794.1"/>
</dbReference>
<evidence type="ECO:0000313" key="3">
    <source>
        <dbReference type="EMBL" id="EMB28021.1"/>
    </source>
</evidence>
<accession>M2AXG3</accession>